<accession>A0AA38Y0I9</accession>
<dbReference type="PROSITE" id="PS50020">
    <property type="entry name" value="WW_DOMAIN_2"/>
    <property type="match status" value="1"/>
</dbReference>
<feature type="compositionally biased region" description="Polar residues" evidence="1">
    <location>
        <begin position="46"/>
        <end position="61"/>
    </location>
</feature>
<feature type="region of interest" description="Disordered" evidence="1">
    <location>
        <begin position="1"/>
        <end position="20"/>
    </location>
</feature>
<dbReference type="AlphaFoldDB" id="A0AA38Y0I9"/>
<proteinExistence type="predicted"/>
<sequence>MSYYNEGYGQSQNYNEPPQVPEPWVARWDSAAGRWYFINQQTGQQTFEYPQQSSRDGGYTSNYRQNYGGQNEGGYYEQQPQKESHTGRNLALGVLGGALAGAFVEHEGEKVGEEFLGASFTIDNDTNKVAEEKWDEDKYRVENDVRQDVDNVEDFPEDAARWTGRKVQDVEDIPQDIENKWDNGVQDVEDVPEDVAGWAGGKIGDAERFGDNVDNAYDQGRDESRYDDDYRGNY</sequence>
<feature type="compositionally biased region" description="Basic and acidic residues" evidence="1">
    <location>
        <begin position="219"/>
        <end position="234"/>
    </location>
</feature>
<evidence type="ECO:0000256" key="1">
    <source>
        <dbReference type="SAM" id="MobiDB-lite"/>
    </source>
</evidence>
<gene>
    <name evidence="3" type="ORF">H2204_008669</name>
</gene>
<organism evidence="3 4">
    <name type="scientific">Knufia peltigerae</name>
    <dbReference type="NCBI Taxonomy" id="1002370"/>
    <lineage>
        <taxon>Eukaryota</taxon>
        <taxon>Fungi</taxon>
        <taxon>Dikarya</taxon>
        <taxon>Ascomycota</taxon>
        <taxon>Pezizomycotina</taxon>
        <taxon>Eurotiomycetes</taxon>
        <taxon>Chaetothyriomycetidae</taxon>
        <taxon>Chaetothyriales</taxon>
        <taxon>Trichomeriaceae</taxon>
        <taxon>Knufia</taxon>
    </lineage>
</organism>
<dbReference type="CDD" id="cd00201">
    <property type="entry name" value="WW"/>
    <property type="match status" value="1"/>
</dbReference>
<dbReference type="Pfam" id="PF00397">
    <property type="entry name" value="WW"/>
    <property type="match status" value="1"/>
</dbReference>
<keyword evidence="4" id="KW-1185">Reference proteome</keyword>
<feature type="region of interest" description="Disordered" evidence="1">
    <location>
        <begin position="195"/>
        <end position="234"/>
    </location>
</feature>
<feature type="domain" description="WW" evidence="2">
    <location>
        <begin position="18"/>
        <end position="52"/>
    </location>
</feature>
<protein>
    <recommendedName>
        <fullName evidence="2">WW domain-containing protein</fullName>
    </recommendedName>
</protein>
<dbReference type="InterPro" id="IPR001202">
    <property type="entry name" value="WW_dom"/>
</dbReference>
<feature type="region of interest" description="Disordered" evidence="1">
    <location>
        <begin position="46"/>
        <end position="85"/>
    </location>
</feature>
<evidence type="ECO:0000313" key="4">
    <source>
        <dbReference type="Proteomes" id="UP001172681"/>
    </source>
</evidence>
<evidence type="ECO:0000259" key="2">
    <source>
        <dbReference type="PROSITE" id="PS50020"/>
    </source>
</evidence>
<dbReference type="Gene3D" id="2.20.70.10">
    <property type="match status" value="1"/>
</dbReference>
<reference evidence="3" key="1">
    <citation type="submission" date="2022-10" db="EMBL/GenBank/DDBJ databases">
        <title>Culturing micro-colonial fungi from biological soil crusts in the Mojave desert and describing Neophaeococcomyces mojavensis, and introducing the new genera and species Taxawa tesnikishii.</title>
        <authorList>
            <person name="Kurbessoian T."/>
            <person name="Stajich J.E."/>
        </authorList>
    </citation>
    <scope>NUCLEOTIDE SEQUENCE</scope>
    <source>
        <strain evidence="3">TK_35</strain>
    </source>
</reference>
<dbReference type="Proteomes" id="UP001172681">
    <property type="component" value="Unassembled WGS sequence"/>
</dbReference>
<evidence type="ECO:0000313" key="3">
    <source>
        <dbReference type="EMBL" id="KAJ9630164.1"/>
    </source>
</evidence>
<comment type="caution">
    <text evidence="3">The sequence shown here is derived from an EMBL/GenBank/DDBJ whole genome shotgun (WGS) entry which is preliminary data.</text>
</comment>
<dbReference type="InterPro" id="IPR036020">
    <property type="entry name" value="WW_dom_sf"/>
</dbReference>
<name>A0AA38Y0I9_9EURO</name>
<dbReference type="EMBL" id="JAPDRN010000064">
    <property type="protein sequence ID" value="KAJ9630164.1"/>
    <property type="molecule type" value="Genomic_DNA"/>
</dbReference>
<dbReference type="SUPFAM" id="SSF51045">
    <property type="entry name" value="WW domain"/>
    <property type="match status" value="1"/>
</dbReference>
<dbReference type="SMART" id="SM00456">
    <property type="entry name" value="WW"/>
    <property type="match status" value="1"/>
</dbReference>
<feature type="compositionally biased region" description="Low complexity" evidence="1">
    <location>
        <begin position="62"/>
        <end position="79"/>
    </location>
</feature>